<accession>A0A345DDH9</accession>
<dbReference type="KEGG" id="hyf:DTO96_102171"/>
<proteinExistence type="predicted"/>
<dbReference type="AlphaFoldDB" id="A0A345DDH9"/>
<name>A0A345DDH9_9BURK</name>
<gene>
    <name evidence="1" type="ORF">DTO96_102171</name>
</gene>
<keyword evidence="2" id="KW-1185">Reference proteome</keyword>
<dbReference type="EMBL" id="CP031124">
    <property type="protein sequence ID" value="AXF86417.1"/>
    <property type="molecule type" value="Genomic_DNA"/>
</dbReference>
<reference evidence="2" key="1">
    <citation type="submission" date="2018-07" db="EMBL/GenBank/DDBJ databases">
        <authorList>
            <person name="Kim H."/>
        </authorList>
    </citation>
    <scope>NUCLEOTIDE SEQUENCE [LARGE SCALE GENOMIC DNA]</scope>
    <source>
        <strain evidence="2">F02</strain>
    </source>
</reference>
<sequence>MSHRCLHELRRIRDMAGVGIVLAGTEKLSALIMPEHGEFDQIRSRVCLWPKTITAISREDADALAQSSLDEQGELDKPVLDALWSYSKGSARMLMENLIPAIKDYGINKGEALDESLVHDIAKQVLNLRAA</sequence>
<evidence type="ECO:0000313" key="1">
    <source>
        <dbReference type="EMBL" id="AXF86417.1"/>
    </source>
</evidence>
<protein>
    <submittedName>
        <fullName evidence="1">Uncharacterized protein</fullName>
    </submittedName>
</protein>
<organism evidence="1 2">
    <name type="scientific">Ephemeroptericola cinctiostellae</name>
    <dbReference type="NCBI Taxonomy" id="2268024"/>
    <lineage>
        <taxon>Bacteria</taxon>
        <taxon>Pseudomonadati</taxon>
        <taxon>Pseudomonadota</taxon>
        <taxon>Betaproteobacteria</taxon>
        <taxon>Burkholderiales</taxon>
        <taxon>Burkholderiaceae</taxon>
        <taxon>Ephemeroptericola</taxon>
    </lineage>
</organism>
<dbReference type="Proteomes" id="UP000252182">
    <property type="component" value="Chromosome"/>
</dbReference>
<evidence type="ECO:0000313" key="2">
    <source>
        <dbReference type="Proteomes" id="UP000252182"/>
    </source>
</evidence>